<feature type="non-terminal residue" evidence="9">
    <location>
        <position position="1"/>
    </location>
</feature>
<keyword evidence="5" id="KW-1133">Transmembrane helix</keyword>
<evidence type="ECO:0000256" key="4">
    <source>
        <dbReference type="ARBA" id="ARBA00022692"/>
    </source>
</evidence>
<keyword evidence="3 8" id="KW-0813">Transport</keyword>
<sequence>ATFEKLENELKEINTNQEALKKNFLELTELKHILHRTQQFFNEMEDPSLLEESSILLDPNEPNRVAPLRLGFVAGVIGRERIPTFERMLWRVCRGNVFLRQAEIEDPLEDPTSGDQVHKSVFIIFFQGDQLKNRVKKICEGFRATLYPCPETPQERKEMLAGVNARIDDLQMVNKHSGKTATQIGLFNITGLEKLFLFYSQGLGTVGVSLLLRFQTDL</sequence>
<evidence type="ECO:0000313" key="9">
    <source>
        <dbReference type="EMBL" id="MEQ2286094.1"/>
    </source>
</evidence>
<keyword evidence="7" id="KW-0472">Membrane</keyword>
<keyword evidence="6 8" id="KW-0406">Ion transport</keyword>
<accession>A0ABV0XX78</accession>
<comment type="similarity">
    <text evidence="2 8">Belongs to the V-ATPase 116 kDa subunit family.</text>
</comment>
<dbReference type="PANTHER" id="PTHR11629">
    <property type="entry name" value="VACUOLAR PROTON ATPASES"/>
    <property type="match status" value="1"/>
</dbReference>
<evidence type="ECO:0000256" key="8">
    <source>
        <dbReference type="RuleBase" id="RU361189"/>
    </source>
</evidence>
<comment type="caution">
    <text evidence="9">The sequence shown here is derived from an EMBL/GenBank/DDBJ whole genome shotgun (WGS) entry which is preliminary data.</text>
</comment>
<gene>
    <name evidence="9" type="ORF">AMECASPLE_038604</name>
</gene>
<dbReference type="Proteomes" id="UP001469553">
    <property type="component" value="Unassembled WGS sequence"/>
</dbReference>
<evidence type="ECO:0000256" key="6">
    <source>
        <dbReference type="ARBA" id="ARBA00023065"/>
    </source>
</evidence>
<evidence type="ECO:0000256" key="7">
    <source>
        <dbReference type="ARBA" id="ARBA00023136"/>
    </source>
</evidence>
<proteinExistence type="inferred from homology"/>
<evidence type="ECO:0000256" key="1">
    <source>
        <dbReference type="ARBA" id="ARBA00004141"/>
    </source>
</evidence>
<keyword evidence="8" id="KW-0375">Hydrogen ion transport</keyword>
<evidence type="ECO:0000256" key="2">
    <source>
        <dbReference type="ARBA" id="ARBA00009904"/>
    </source>
</evidence>
<protein>
    <recommendedName>
        <fullName evidence="8">V-type proton ATPase subunit a</fullName>
    </recommendedName>
</protein>
<evidence type="ECO:0000256" key="3">
    <source>
        <dbReference type="ARBA" id="ARBA00022448"/>
    </source>
</evidence>
<dbReference type="PANTHER" id="PTHR11629:SF91">
    <property type="entry name" value="V-TYPE PROTON ATPASE SUBUNIT A"/>
    <property type="match status" value="1"/>
</dbReference>
<keyword evidence="10" id="KW-1185">Reference proteome</keyword>
<organism evidence="9 10">
    <name type="scientific">Ameca splendens</name>
    <dbReference type="NCBI Taxonomy" id="208324"/>
    <lineage>
        <taxon>Eukaryota</taxon>
        <taxon>Metazoa</taxon>
        <taxon>Chordata</taxon>
        <taxon>Craniata</taxon>
        <taxon>Vertebrata</taxon>
        <taxon>Euteleostomi</taxon>
        <taxon>Actinopterygii</taxon>
        <taxon>Neopterygii</taxon>
        <taxon>Teleostei</taxon>
        <taxon>Neoteleostei</taxon>
        <taxon>Acanthomorphata</taxon>
        <taxon>Ovalentaria</taxon>
        <taxon>Atherinomorphae</taxon>
        <taxon>Cyprinodontiformes</taxon>
        <taxon>Goodeidae</taxon>
        <taxon>Ameca</taxon>
    </lineage>
</organism>
<comment type="subcellular location">
    <subcellularLocation>
        <location evidence="1">Membrane</location>
        <topology evidence="1">Multi-pass membrane protein</topology>
    </subcellularLocation>
</comment>
<keyword evidence="4" id="KW-0812">Transmembrane</keyword>
<reference evidence="9 10" key="1">
    <citation type="submission" date="2021-06" db="EMBL/GenBank/DDBJ databases">
        <authorList>
            <person name="Palmer J.M."/>
        </authorList>
    </citation>
    <scope>NUCLEOTIDE SEQUENCE [LARGE SCALE GENOMIC DNA]</scope>
    <source>
        <strain evidence="9 10">AS_MEX2019</strain>
        <tissue evidence="9">Muscle</tissue>
    </source>
</reference>
<evidence type="ECO:0000313" key="10">
    <source>
        <dbReference type="Proteomes" id="UP001469553"/>
    </source>
</evidence>
<comment type="function">
    <text evidence="8">Essential component of the vacuolar proton pump (V-ATPase), a multimeric enzyme that catalyzes the translocation of protons across the membranes. Required for assembly and activity of the V-ATPase.</text>
</comment>
<name>A0ABV0XX78_9TELE</name>
<dbReference type="Pfam" id="PF01496">
    <property type="entry name" value="V_ATPase_I"/>
    <property type="match status" value="1"/>
</dbReference>
<dbReference type="EMBL" id="JAHRIP010016650">
    <property type="protein sequence ID" value="MEQ2286094.1"/>
    <property type="molecule type" value="Genomic_DNA"/>
</dbReference>
<dbReference type="InterPro" id="IPR002490">
    <property type="entry name" value="V-ATPase_116kDa_su"/>
</dbReference>
<evidence type="ECO:0000256" key="5">
    <source>
        <dbReference type="ARBA" id="ARBA00022989"/>
    </source>
</evidence>